<proteinExistence type="predicted"/>
<dbReference type="EMBL" id="JADIMF010000136">
    <property type="protein sequence ID" value="MBO8469725.1"/>
    <property type="molecule type" value="Genomic_DNA"/>
</dbReference>
<dbReference type="Pfam" id="PF16258">
    <property type="entry name" value="DUF4912"/>
    <property type="match status" value="1"/>
</dbReference>
<comment type="caution">
    <text evidence="1">The sequence shown here is derived from an EMBL/GenBank/DDBJ whole genome shotgun (WGS) entry which is preliminary data.</text>
</comment>
<evidence type="ECO:0000313" key="1">
    <source>
        <dbReference type="EMBL" id="MBO8469725.1"/>
    </source>
</evidence>
<dbReference type="InterPro" id="IPR032585">
    <property type="entry name" value="DUF4912"/>
</dbReference>
<gene>
    <name evidence="1" type="ORF">IAA72_08075</name>
</gene>
<evidence type="ECO:0000313" key="2">
    <source>
        <dbReference type="Proteomes" id="UP000810292"/>
    </source>
</evidence>
<protein>
    <submittedName>
        <fullName evidence="1">DUF4912 domain-containing protein</fullName>
    </submittedName>
</protein>
<dbReference type="AlphaFoldDB" id="A0A9D9ICC9"/>
<sequence>MILVNIESLSISELRSIAEQEGIADSGTLSREELISLLEEIYEEEDEGDGESDPNMRYMSGLTDYRGVSIGEIPGVEELPDSYPDTEIHLIKKNSSWMYAFWSISQMDSDRIQDENGSIVLSVSIENDGRREDYDIPLSFSDSQWNVGTQYGEGWCRVSLVEIKSSGERAVLAVSEPQRLTDSYWLKHVDEMRYSDSVYRLYLTLLSTKEGELADNPAVREIIELFRKEDTLANE</sequence>
<organism evidence="1 2">
    <name type="scientific">Candidatus Ornithospirochaeta stercoravium</name>
    <dbReference type="NCBI Taxonomy" id="2840897"/>
    <lineage>
        <taxon>Bacteria</taxon>
        <taxon>Pseudomonadati</taxon>
        <taxon>Spirochaetota</taxon>
        <taxon>Spirochaetia</taxon>
        <taxon>Spirochaetales</taxon>
        <taxon>Spirochaetaceae</taxon>
        <taxon>Spirochaetaceae incertae sedis</taxon>
        <taxon>Candidatus Ornithospirochaeta</taxon>
    </lineage>
</organism>
<reference evidence="1" key="2">
    <citation type="journal article" date="2021" name="PeerJ">
        <title>Extensive microbial diversity within the chicken gut microbiome revealed by metagenomics and culture.</title>
        <authorList>
            <person name="Gilroy R."/>
            <person name="Ravi A."/>
            <person name="Getino M."/>
            <person name="Pursley I."/>
            <person name="Horton D.L."/>
            <person name="Alikhan N.F."/>
            <person name="Baker D."/>
            <person name="Gharbi K."/>
            <person name="Hall N."/>
            <person name="Watson M."/>
            <person name="Adriaenssens E.M."/>
            <person name="Foster-Nyarko E."/>
            <person name="Jarju S."/>
            <person name="Secka A."/>
            <person name="Antonio M."/>
            <person name="Oren A."/>
            <person name="Chaudhuri R.R."/>
            <person name="La Ragione R."/>
            <person name="Hildebrand F."/>
            <person name="Pallen M.J."/>
        </authorList>
    </citation>
    <scope>NUCLEOTIDE SEQUENCE</scope>
    <source>
        <strain evidence="1">14700</strain>
    </source>
</reference>
<name>A0A9D9ICC9_9SPIO</name>
<accession>A0A9D9ICC9</accession>
<dbReference type="Proteomes" id="UP000810292">
    <property type="component" value="Unassembled WGS sequence"/>
</dbReference>
<reference evidence="1" key="1">
    <citation type="submission" date="2020-10" db="EMBL/GenBank/DDBJ databases">
        <authorList>
            <person name="Gilroy R."/>
        </authorList>
    </citation>
    <scope>NUCLEOTIDE SEQUENCE</scope>
    <source>
        <strain evidence="1">14700</strain>
    </source>
</reference>